<dbReference type="EMBL" id="CSAE01000269">
    <property type="protein sequence ID" value="COV98893.1"/>
    <property type="molecule type" value="Genomic_DNA"/>
</dbReference>
<evidence type="ECO:0000313" key="8">
    <source>
        <dbReference type="Proteomes" id="UP000046680"/>
    </source>
</evidence>
<dbReference type="EMBL" id="CNGE01001998">
    <property type="protein sequence ID" value="CKU67488.1"/>
    <property type="molecule type" value="Genomic_DNA"/>
</dbReference>
<evidence type="ECO:0000313" key="5">
    <source>
        <dbReference type="EMBL" id="COW67602.1"/>
    </source>
</evidence>
<evidence type="ECO:0000313" key="3">
    <source>
        <dbReference type="EMBL" id="CKU67488.1"/>
    </source>
</evidence>
<evidence type="ECO:0000313" key="4">
    <source>
        <dbReference type="EMBL" id="COV98893.1"/>
    </source>
</evidence>
<accession>A0A0T7PMQ4</accession>
<feature type="region of interest" description="Disordered" evidence="1">
    <location>
        <begin position="32"/>
        <end position="85"/>
    </location>
</feature>
<organism evidence="4 6">
    <name type="scientific">Mycobacterium tuberculosis</name>
    <dbReference type="NCBI Taxonomy" id="1773"/>
    <lineage>
        <taxon>Bacteria</taxon>
        <taxon>Bacillati</taxon>
        <taxon>Actinomycetota</taxon>
        <taxon>Actinomycetes</taxon>
        <taxon>Mycobacteriales</taxon>
        <taxon>Mycobacteriaceae</taxon>
        <taxon>Mycobacterium</taxon>
        <taxon>Mycobacterium tuberculosis complex</taxon>
    </lineage>
</organism>
<evidence type="ECO:0000256" key="1">
    <source>
        <dbReference type="SAM" id="MobiDB-lite"/>
    </source>
</evidence>
<evidence type="ECO:0000313" key="2">
    <source>
        <dbReference type="EMBL" id="CFS16556.1"/>
    </source>
</evidence>
<proteinExistence type="predicted"/>
<feature type="compositionally biased region" description="Basic and acidic residues" evidence="1">
    <location>
        <begin position="53"/>
        <end position="68"/>
    </location>
</feature>
<dbReference type="Proteomes" id="UP000048948">
    <property type="component" value="Unassembled WGS sequence"/>
</dbReference>
<gene>
    <name evidence="2" type="ORF">ERS007657_04337</name>
    <name evidence="4" type="ORF">ERS007703_02461</name>
    <name evidence="5" type="ORF">ERS007720_03064</name>
    <name evidence="3" type="ORF">ERS027646_04915</name>
</gene>
<dbReference type="EMBL" id="CSAJ01000454">
    <property type="protein sequence ID" value="COW67602.1"/>
    <property type="molecule type" value="Genomic_DNA"/>
</dbReference>
<dbReference type="AlphaFoldDB" id="A0A0T7PMQ4"/>
<name>A0A0T7PMQ4_MYCTX</name>
<evidence type="ECO:0000313" key="9">
    <source>
        <dbReference type="Proteomes" id="UP000048948"/>
    </source>
</evidence>
<dbReference type="Proteomes" id="UP000044938">
    <property type="component" value="Unassembled WGS sequence"/>
</dbReference>
<dbReference type="Proteomes" id="UP000046680">
    <property type="component" value="Unassembled WGS sequence"/>
</dbReference>
<protein>
    <submittedName>
        <fullName evidence="4">Uncharacterized protein</fullName>
    </submittedName>
</protein>
<evidence type="ECO:0000313" key="6">
    <source>
        <dbReference type="Proteomes" id="UP000038802"/>
    </source>
</evidence>
<reference evidence="4" key="1">
    <citation type="submission" date="2015-03" db="EMBL/GenBank/DDBJ databases">
        <authorList>
            <person name="Murphy D."/>
        </authorList>
    </citation>
    <scope>NUCLEOTIDE SEQUENCE [LARGE SCALE GENOMIC DNA]</scope>
    <source>
        <strain evidence="4">K00500041</strain>
    </source>
</reference>
<dbReference type="EMBL" id="CGCX01002825">
    <property type="protein sequence ID" value="CFS16556.1"/>
    <property type="molecule type" value="Genomic_DNA"/>
</dbReference>
<evidence type="ECO:0000313" key="7">
    <source>
        <dbReference type="Proteomes" id="UP000044938"/>
    </source>
</evidence>
<dbReference type="Proteomes" id="UP000038802">
    <property type="component" value="Unassembled WGS sequence"/>
</dbReference>
<sequence length="85" mass="9480">MRLHQRHVEGAQLDWFTWDGDDKRLLRQPVSAPDIGRRLPPDQLGSGTVGDQRGIHRVVDVSVHRDNGRQPGDIGPGKATVDPLR</sequence>
<reference evidence="6 7" key="2">
    <citation type="submission" date="2015-03" db="EMBL/GenBank/DDBJ databases">
        <authorList>
            <consortium name="Pathogen Informatics"/>
        </authorList>
    </citation>
    <scope>NUCLEOTIDE SEQUENCE [LARGE SCALE GENOMIC DNA]</scope>
    <source>
        <strain evidence="3 9">Bir 172</strain>
        <strain evidence="2 8">C09601061</strain>
        <strain evidence="6">K00500041</strain>
        <strain evidence="5 7">M09401471</strain>
    </source>
</reference>